<dbReference type="Pfam" id="PF18962">
    <property type="entry name" value="Por_Secre_tail"/>
    <property type="match status" value="1"/>
</dbReference>
<organism evidence="2 3">
    <name type="scientific">Stygiobacter electus</name>
    <dbReference type="NCBI Taxonomy" id="3032292"/>
    <lineage>
        <taxon>Bacteria</taxon>
        <taxon>Pseudomonadati</taxon>
        <taxon>Ignavibacteriota</taxon>
        <taxon>Ignavibacteria</taxon>
        <taxon>Ignavibacteriales</taxon>
        <taxon>Melioribacteraceae</taxon>
        <taxon>Stygiobacter</taxon>
    </lineage>
</organism>
<comment type="caution">
    <text evidence="2">The sequence shown here is derived from an EMBL/GenBank/DDBJ whole genome shotgun (WGS) entry which is preliminary data.</text>
</comment>
<reference evidence="2" key="1">
    <citation type="submission" date="2023-03" db="EMBL/GenBank/DDBJ databases">
        <title>Stygiobacter electus gen. nov., sp. nov., facultatively anaerobic thermotolerant bacterium of the class Ignavibacteria from a well of Yessentuki mineral water deposit.</title>
        <authorList>
            <person name="Podosokorskaya O.A."/>
            <person name="Elcheninov A.G."/>
            <person name="Petrova N.F."/>
            <person name="Zavarzina D.G."/>
            <person name="Kublanov I.V."/>
            <person name="Merkel A.Y."/>
        </authorList>
    </citation>
    <scope>NUCLEOTIDE SEQUENCE</scope>
    <source>
        <strain evidence="2">09-Me</strain>
    </source>
</reference>
<evidence type="ECO:0000313" key="2">
    <source>
        <dbReference type="EMBL" id="MDF1612833.1"/>
    </source>
</evidence>
<dbReference type="InterPro" id="IPR026444">
    <property type="entry name" value="Secre_tail"/>
</dbReference>
<evidence type="ECO:0000313" key="3">
    <source>
        <dbReference type="Proteomes" id="UP001221302"/>
    </source>
</evidence>
<sequence length="527" mass="59467">MNSFFLNAQNINLSNGKIFEGEPFLRVNPNNSQHLVLVWMGYDHPYKVALYYRVSFDAGNTWSNKAKIQQTNSVFSAADPSIDFDNQGNVYLSYVEFVSPPNTTDSGGIFMRKSTDGGLTWQSPVKVMDLNSDPGKRAIDRPWLRVDRSSGSSNGNIYITSMNMAGVTTPPFNPYLHRSFDGGNTWEAYKYIDTAGWLSGNFISHPMSTPDVSATGVFHAIYPSYDYTQNPYPRYIHVKSSDSGNTLNYNTVFYDTNNVNDSFPKKGYLLRVNPINPQHLIFFYLAKNYGDIDVFARESYDGGMTWAGPQRINDDPVSNKRMQDLVWAEFNQHGDLFVAWRDRRNAPDSTFTTSSEIWGSVKWHDSTDFAVNFKISDNLVPYDSILGATSGNDFMCVQFSNDTAYAVWGSNTTGTLNIWFQRINLSNLTNVNIESAKNLPSDYTLYQNYPNPFNPSTTINFSLPKTEYVTLNVFDALGNEITTLVNAEMPSGEHSVVFDAKNLSSGVYFYKLQSGEFVQVNKMILMK</sequence>
<gene>
    <name evidence="2" type="ORF">P0M35_11775</name>
</gene>
<dbReference type="CDD" id="cd15482">
    <property type="entry name" value="Sialidase_non-viral"/>
    <property type="match status" value="1"/>
</dbReference>
<name>A0AAE3P427_9BACT</name>
<dbReference type="EMBL" id="JARGDL010000019">
    <property type="protein sequence ID" value="MDF1612833.1"/>
    <property type="molecule type" value="Genomic_DNA"/>
</dbReference>
<dbReference type="RefSeq" id="WP_321536604.1">
    <property type="nucleotide sequence ID" value="NZ_JARGDL010000019.1"/>
</dbReference>
<dbReference type="SUPFAM" id="SSF50939">
    <property type="entry name" value="Sialidases"/>
    <property type="match status" value="1"/>
</dbReference>
<dbReference type="Gene3D" id="2.120.10.10">
    <property type="match status" value="2"/>
</dbReference>
<keyword evidence="3" id="KW-1185">Reference proteome</keyword>
<dbReference type="NCBIfam" id="TIGR04183">
    <property type="entry name" value="Por_Secre_tail"/>
    <property type="match status" value="1"/>
</dbReference>
<accession>A0AAE3P427</accession>
<dbReference type="AlphaFoldDB" id="A0AAE3P427"/>
<dbReference type="Gene3D" id="2.60.40.4070">
    <property type="match status" value="1"/>
</dbReference>
<dbReference type="InterPro" id="IPR036278">
    <property type="entry name" value="Sialidase_sf"/>
</dbReference>
<evidence type="ECO:0000259" key="1">
    <source>
        <dbReference type="Pfam" id="PF18962"/>
    </source>
</evidence>
<dbReference type="Proteomes" id="UP001221302">
    <property type="component" value="Unassembled WGS sequence"/>
</dbReference>
<protein>
    <submittedName>
        <fullName evidence="2">T9SS type A sorting domain-containing protein</fullName>
    </submittedName>
</protein>
<proteinExistence type="predicted"/>
<feature type="domain" description="Secretion system C-terminal sorting" evidence="1">
    <location>
        <begin position="449"/>
        <end position="524"/>
    </location>
</feature>